<keyword evidence="1" id="KW-1000">Mitochondrion outer membrane</keyword>
<reference evidence="3" key="1">
    <citation type="submission" date="2023-06" db="EMBL/GenBank/DDBJ databases">
        <authorList>
            <person name="Delattre M."/>
        </authorList>
    </citation>
    <scope>NUCLEOTIDE SEQUENCE</scope>
    <source>
        <strain evidence="3">AF72</strain>
    </source>
</reference>
<evidence type="ECO:0000256" key="2">
    <source>
        <dbReference type="SAM" id="Coils"/>
    </source>
</evidence>
<dbReference type="AlphaFoldDB" id="A0AA36D2K2"/>
<keyword evidence="1" id="KW-0472">Membrane</keyword>
<name>A0AA36D2K2_9BILA</name>
<comment type="similarity">
    <text evidence="1">Belongs to the Tango11 family.</text>
</comment>
<dbReference type="InterPro" id="IPR008518">
    <property type="entry name" value="Mff/Tango-11"/>
</dbReference>
<keyword evidence="2" id="KW-0175">Coiled coil</keyword>
<dbReference type="Proteomes" id="UP001177023">
    <property type="component" value="Unassembled WGS sequence"/>
</dbReference>
<dbReference type="PANTHER" id="PTHR16501">
    <property type="entry name" value="TRANSPORT AND GOLGI ORGANIZATION PROTEIN 11"/>
    <property type="match status" value="1"/>
</dbReference>
<proteinExistence type="inferred from homology"/>
<dbReference type="GO" id="GO:0090314">
    <property type="term" value="P:positive regulation of protein targeting to membrane"/>
    <property type="evidence" value="ECO:0007669"/>
    <property type="project" value="UniProtKB-UniRule"/>
</dbReference>
<feature type="transmembrane region" description="Helical" evidence="1">
    <location>
        <begin position="122"/>
        <end position="143"/>
    </location>
</feature>
<dbReference type="EMBL" id="CATQJA010002657">
    <property type="protein sequence ID" value="CAJ0579516.1"/>
    <property type="molecule type" value="Genomic_DNA"/>
</dbReference>
<comment type="caution">
    <text evidence="3">The sequence shown here is derived from an EMBL/GenBank/DDBJ whole genome shotgun (WGS) entry which is preliminary data.</text>
</comment>
<keyword evidence="1" id="KW-0812">Transmembrane</keyword>
<dbReference type="GO" id="GO:0005777">
    <property type="term" value="C:peroxisome"/>
    <property type="evidence" value="ECO:0007669"/>
    <property type="project" value="UniProtKB-SubCell"/>
</dbReference>
<feature type="non-terminal residue" evidence="3">
    <location>
        <position position="145"/>
    </location>
</feature>
<dbReference type="GO" id="GO:0090141">
    <property type="term" value="P:positive regulation of mitochondrial fission"/>
    <property type="evidence" value="ECO:0007669"/>
    <property type="project" value="UniProtKB-UniRule"/>
</dbReference>
<comment type="subcellular location">
    <subcellularLocation>
        <location evidence="1">Mitochondrion outer membrane</location>
        <topology evidence="1">Single-pass type IV membrane protein</topology>
    </subcellularLocation>
    <subcellularLocation>
        <location evidence="1">Peroxisome</location>
    </subcellularLocation>
</comment>
<dbReference type="PANTHER" id="PTHR16501:SF6">
    <property type="entry name" value="TRANSPORT AND GOLGI ORGANIZATION PROTEIN 11"/>
    <property type="match status" value="1"/>
</dbReference>
<organism evidence="3 4">
    <name type="scientific">Mesorhabditis spiculigera</name>
    <dbReference type="NCBI Taxonomy" id="96644"/>
    <lineage>
        <taxon>Eukaryota</taxon>
        <taxon>Metazoa</taxon>
        <taxon>Ecdysozoa</taxon>
        <taxon>Nematoda</taxon>
        <taxon>Chromadorea</taxon>
        <taxon>Rhabditida</taxon>
        <taxon>Rhabditina</taxon>
        <taxon>Rhabditomorpha</taxon>
        <taxon>Rhabditoidea</taxon>
        <taxon>Rhabditidae</taxon>
        <taxon>Mesorhabditinae</taxon>
        <taxon>Mesorhabditis</taxon>
    </lineage>
</organism>
<dbReference type="GO" id="GO:0005741">
    <property type="term" value="C:mitochondrial outer membrane"/>
    <property type="evidence" value="ECO:0007669"/>
    <property type="project" value="UniProtKB-SubCell"/>
</dbReference>
<sequence length="145" mass="16454">MQVPHRLLVAGGDGHYAAASFPKEILLDQMPWLPAQNVPEFAAIPDQLTLRDSIYASDKATPRAEREECAEENPASCRSISSVAIEDNPLQELKVMRRQLSRLSQRIEELERDMFESKGQEMLRYSFAFTSTALGVILLMMAWRK</sequence>
<evidence type="ECO:0000256" key="1">
    <source>
        <dbReference type="RuleBase" id="RU368040"/>
    </source>
</evidence>
<keyword evidence="4" id="KW-1185">Reference proteome</keyword>
<keyword evidence="1" id="KW-0496">Mitochondrion</keyword>
<evidence type="ECO:0000313" key="4">
    <source>
        <dbReference type="Proteomes" id="UP001177023"/>
    </source>
</evidence>
<accession>A0AA36D2K2</accession>
<protein>
    <recommendedName>
        <fullName evidence="1">Mitochondrial fission factor</fullName>
    </recommendedName>
</protein>
<keyword evidence="1" id="KW-0576">Peroxisome</keyword>
<comment type="function">
    <text evidence="1">Plays a role in mitochondrial and peroxisomal fission. Promotes the recruitment and association of the fission mediator dynamin-related protein 1 (DNM1L) to the mitochondrial surface.</text>
</comment>
<gene>
    <name evidence="3" type="ORF">MSPICULIGERA_LOCUS17732</name>
</gene>
<feature type="coiled-coil region" evidence="2">
    <location>
        <begin position="90"/>
        <end position="120"/>
    </location>
</feature>
<dbReference type="GO" id="GO:0000266">
    <property type="term" value="P:mitochondrial fission"/>
    <property type="evidence" value="ECO:0007669"/>
    <property type="project" value="UniProtKB-UniRule"/>
</dbReference>
<evidence type="ECO:0000313" key="3">
    <source>
        <dbReference type="EMBL" id="CAJ0579516.1"/>
    </source>
</evidence>
<keyword evidence="1" id="KW-1133">Transmembrane helix</keyword>